<feature type="transmembrane region" description="Helical" evidence="2">
    <location>
        <begin position="7"/>
        <end position="25"/>
    </location>
</feature>
<dbReference type="VEuPathDB" id="CryptoDB:CHUDEA3_1740"/>
<keyword evidence="2" id="KW-1133">Transmembrane helix</keyword>
<dbReference type="Proteomes" id="UP000199752">
    <property type="component" value="Chromosome 3"/>
</dbReference>
<feature type="transmembrane region" description="Helical" evidence="2">
    <location>
        <begin position="210"/>
        <end position="227"/>
    </location>
</feature>
<dbReference type="AlphaFoldDB" id="A0A0S4TDL7"/>
<organism evidence="3">
    <name type="scientific">Cryptosporidium hominis</name>
    <dbReference type="NCBI Taxonomy" id="237895"/>
    <lineage>
        <taxon>Eukaryota</taxon>
        <taxon>Sar</taxon>
        <taxon>Alveolata</taxon>
        <taxon>Apicomplexa</taxon>
        <taxon>Conoidasida</taxon>
        <taxon>Coccidia</taxon>
        <taxon>Eucoccidiorida</taxon>
        <taxon>Eimeriorina</taxon>
        <taxon>Cryptosporidiidae</taxon>
        <taxon>Cryptosporidium</taxon>
    </lineage>
</organism>
<dbReference type="VEuPathDB" id="CryptoDB:GY17_00002696"/>
<protein>
    <submittedName>
        <fullName evidence="3">Uncharacterized protein</fullName>
    </submittedName>
</protein>
<accession>A0A0S4TDL7</accession>
<sequence length="375" mass="43464">MMHFLKIYIYSILYLIYLIQPRILVSRLVKNNYIFELSFIKAEKRQNFPVQMRIKESQDQAPGAPTVESVEVQLKSNVADLSPSKPEHMPASQFLAVFGLDDQMFVKGTCSSEVKDVFIKKTKKIVTFYFLYRGEYKRDYDTSGNRGKDMTVNTRNHSEFVKLMTRSGEVIMFMSRYMSLLMNCIMYLLSHYYRKVSISYNEEGCTTYNIFFHLVMMEMIECILMILRYSRRQLIKLIAKLAEGSYTDSESRIKAIDLALAMISETSDIEKEKFNKHKENFELCKEYIKHASSAKGSKYKGSKFDTSISGSSSSLKYSLKKLLGKKPKSNEKGEKKKDDGDGDGDGDDDKDEEPFWKLVLDSFNIDAMYDDDVFF</sequence>
<evidence type="ECO:0000313" key="3">
    <source>
        <dbReference type="EMBL" id="CUV05044.1"/>
    </source>
</evidence>
<proteinExistence type="predicted"/>
<name>A0A0S4TDL7_CRYHO</name>
<dbReference type="EMBL" id="LN877949">
    <property type="protein sequence ID" value="CUV05044.1"/>
    <property type="molecule type" value="Genomic_DNA"/>
</dbReference>
<feature type="transmembrane region" description="Helical" evidence="2">
    <location>
        <begin position="170"/>
        <end position="190"/>
    </location>
</feature>
<keyword evidence="2" id="KW-0812">Transmembrane</keyword>
<feature type="compositionally biased region" description="Basic and acidic residues" evidence="1">
    <location>
        <begin position="328"/>
        <end position="339"/>
    </location>
</feature>
<reference evidence="3" key="1">
    <citation type="submission" date="2015-08" db="EMBL/GenBank/DDBJ databases">
        <authorList>
            <person name="Babu N.S."/>
            <person name="Beckwith C.J."/>
            <person name="Beseler K.G."/>
            <person name="Brison A."/>
            <person name="Carone J.V."/>
            <person name="Caskin T.P."/>
            <person name="Diamond M."/>
            <person name="Durham M.E."/>
            <person name="Foxe J.M."/>
            <person name="Go M."/>
            <person name="Henderson B.A."/>
            <person name="Jones I.B."/>
            <person name="McGettigan J.A."/>
            <person name="Micheletti S.J."/>
            <person name="Nasrallah M.E."/>
            <person name="Ortiz D."/>
            <person name="Piller C.R."/>
            <person name="Privatt S.R."/>
            <person name="Schneider S.L."/>
            <person name="Sharp S."/>
            <person name="Smith T.C."/>
            <person name="Stanton J.D."/>
            <person name="Ullery H.E."/>
            <person name="Wilson R.J."/>
            <person name="Serrano M.G."/>
            <person name="Buck G."/>
            <person name="Lee V."/>
            <person name="Wang Y."/>
            <person name="Carvalho R."/>
            <person name="Voegtly L."/>
            <person name="Shi R."/>
            <person name="Duckworth R."/>
            <person name="Johnson A."/>
            <person name="Loviza R."/>
            <person name="Walstead R."/>
            <person name="Shah Z."/>
            <person name="Kiflezghi M."/>
            <person name="Wade K."/>
            <person name="Ball S.L."/>
            <person name="Bradley K.W."/>
            <person name="Asai D.J."/>
            <person name="Bowman C.A."/>
            <person name="Russell D.A."/>
            <person name="Pope W.H."/>
            <person name="Jacobs-Sera D."/>
            <person name="Hendrix R.W."/>
            <person name="Hatfull G.F."/>
        </authorList>
    </citation>
    <scope>NUCLEOTIDE SEQUENCE [LARGE SCALE GENOMIC DNA]</scope>
</reference>
<feature type="region of interest" description="Disordered" evidence="1">
    <location>
        <begin position="322"/>
        <end position="351"/>
    </location>
</feature>
<dbReference type="VEuPathDB" id="CryptoDB:Chro.30208"/>
<gene>
    <name evidence="3" type="ORF">CHUDEA3_1740</name>
</gene>
<evidence type="ECO:0000256" key="1">
    <source>
        <dbReference type="SAM" id="MobiDB-lite"/>
    </source>
</evidence>
<keyword evidence="2" id="KW-0472">Membrane</keyword>
<dbReference type="VEuPathDB" id="CryptoDB:ChTU502y2012_414g0220"/>
<evidence type="ECO:0000256" key="2">
    <source>
        <dbReference type="SAM" id="Phobius"/>
    </source>
</evidence>
<feature type="compositionally biased region" description="Acidic residues" evidence="1">
    <location>
        <begin position="340"/>
        <end position="351"/>
    </location>
</feature>